<dbReference type="OrthoDB" id="498260at2759"/>
<keyword evidence="1" id="KW-0694">RNA-binding</keyword>
<dbReference type="Gene3D" id="3.30.40.10">
    <property type="entry name" value="Zinc/RING finger domain, C3HC4 (zinc finger)"/>
    <property type="match status" value="1"/>
</dbReference>
<dbReference type="GO" id="GO:0016567">
    <property type="term" value="P:protein ubiquitination"/>
    <property type="evidence" value="ECO:0007669"/>
    <property type="project" value="TreeGrafter"/>
</dbReference>
<evidence type="ECO:0000313" key="5">
    <source>
        <dbReference type="Proteomes" id="UP000001568"/>
    </source>
</evidence>
<dbReference type="SUPFAM" id="SSF54928">
    <property type="entry name" value="RNA-binding domain, RBD"/>
    <property type="match status" value="1"/>
</dbReference>
<dbReference type="RefSeq" id="XP_001420385.1">
    <property type="nucleotide sequence ID" value="XM_001420348.1"/>
</dbReference>
<dbReference type="Proteomes" id="UP000001568">
    <property type="component" value="Chromosome 11"/>
</dbReference>
<dbReference type="EMBL" id="CP000591">
    <property type="protein sequence ID" value="ABO98678.1"/>
    <property type="molecule type" value="Genomic_DNA"/>
</dbReference>
<evidence type="ECO:0000313" key="4">
    <source>
        <dbReference type="EMBL" id="ABO98678.1"/>
    </source>
</evidence>
<dbReference type="HOGENOM" id="CLU_051690_0_0_1"/>
<gene>
    <name evidence="4" type="ORF">OSTLU_43913</name>
</gene>
<dbReference type="InterPro" id="IPR013083">
    <property type="entry name" value="Znf_RING/FYVE/PHD"/>
</dbReference>
<feature type="compositionally biased region" description="Low complexity" evidence="2">
    <location>
        <begin position="49"/>
        <end position="65"/>
    </location>
</feature>
<dbReference type="PROSITE" id="PS50102">
    <property type="entry name" value="RRM"/>
    <property type="match status" value="1"/>
</dbReference>
<dbReference type="InterPro" id="IPR000504">
    <property type="entry name" value="RRM_dom"/>
</dbReference>
<dbReference type="eggNOG" id="KOG2068">
    <property type="taxonomic scope" value="Eukaryota"/>
</dbReference>
<dbReference type="InterPro" id="IPR035979">
    <property type="entry name" value="RBD_domain_sf"/>
</dbReference>
<dbReference type="AlphaFoldDB" id="A4S557"/>
<dbReference type="CDD" id="cd12438">
    <property type="entry name" value="RRM_CNOT4"/>
    <property type="match status" value="1"/>
</dbReference>
<dbReference type="PANTHER" id="PTHR12603:SF0">
    <property type="entry name" value="CCR4-NOT TRANSCRIPTION COMPLEX SUBUNIT 4"/>
    <property type="match status" value="1"/>
</dbReference>
<feature type="domain" description="RRM" evidence="3">
    <location>
        <begin position="90"/>
        <end position="179"/>
    </location>
</feature>
<dbReference type="SMART" id="SM00361">
    <property type="entry name" value="RRM_1"/>
    <property type="match status" value="1"/>
</dbReference>
<dbReference type="InterPro" id="IPR034261">
    <property type="entry name" value="CNOT4_RRM"/>
</dbReference>
<dbReference type="Gramene" id="ABO98678">
    <property type="protein sequence ID" value="ABO98678"/>
    <property type="gene ID" value="OSTLU_43913"/>
</dbReference>
<feature type="region of interest" description="Disordered" evidence="2">
    <location>
        <begin position="37"/>
        <end position="76"/>
    </location>
</feature>
<dbReference type="OMA" id="YIICIPQ"/>
<dbReference type="GeneID" id="5004290"/>
<dbReference type="PANTHER" id="PTHR12603">
    <property type="entry name" value="CCR4-NOT TRANSCRIPTION COMPLEX RELATED"/>
    <property type="match status" value="1"/>
</dbReference>
<dbReference type="KEGG" id="olu:OSTLU_43913"/>
<keyword evidence="5" id="KW-1185">Reference proteome</keyword>
<reference evidence="4 5" key="1">
    <citation type="journal article" date="2007" name="Proc. Natl. Acad. Sci. U.S.A.">
        <title>The tiny eukaryote Ostreococcus provides genomic insights into the paradox of plankton speciation.</title>
        <authorList>
            <person name="Palenik B."/>
            <person name="Grimwood J."/>
            <person name="Aerts A."/>
            <person name="Rouze P."/>
            <person name="Salamov A."/>
            <person name="Putnam N."/>
            <person name="Dupont C."/>
            <person name="Jorgensen R."/>
            <person name="Derelle E."/>
            <person name="Rombauts S."/>
            <person name="Zhou K."/>
            <person name="Otillar R."/>
            <person name="Merchant S.S."/>
            <person name="Podell S."/>
            <person name="Gaasterland T."/>
            <person name="Napoli C."/>
            <person name="Gendler K."/>
            <person name="Manuell A."/>
            <person name="Tai V."/>
            <person name="Vallon O."/>
            <person name="Piganeau G."/>
            <person name="Jancek S."/>
            <person name="Heijde M."/>
            <person name="Jabbari K."/>
            <person name="Bowler C."/>
            <person name="Lohr M."/>
            <person name="Robbens S."/>
            <person name="Werner G."/>
            <person name="Dubchak I."/>
            <person name="Pazour G.J."/>
            <person name="Ren Q."/>
            <person name="Paulsen I."/>
            <person name="Delwiche C."/>
            <person name="Schmutz J."/>
            <person name="Rokhsar D."/>
            <person name="Van de Peer Y."/>
            <person name="Moreau H."/>
            <person name="Grigoriev I.V."/>
        </authorList>
    </citation>
    <scope>NUCLEOTIDE SEQUENCE [LARGE SCALE GENOMIC DNA]</scope>
    <source>
        <strain evidence="4 5">CCE9901</strain>
    </source>
</reference>
<dbReference type="InterPro" id="IPR003954">
    <property type="entry name" value="RRM_euk-type"/>
</dbReference>
<feature type="non-terminal residue" evidence="4">
    <location>
        <position position="214"/>
    </location>
</feature>
<dbReference type="GO" id="GO:0003723">
    <property type="term" value="F:RNA binding"/>
    <property type="evidence" value="ECO:0007669"/>
    <property type="project" value="UniProtKB-UniRule"/>
</dbReference>
<sequence length="214" mass="23469">MELASKDDAKGRCPACRTEYDEDAISFDAVPEEELAANAQRAKKREGKAGAANANANGTNGIKAGSGTGANAAQSQSRKHLQNVRVIQRNLVYVVGLSARCCKEEVLRKNDFFGKYGKILKLQVSVNRNGSSSYAGRNADDTGSAYVTFYEENDAMQCIQHIDGTPLDGRILRACFGTTKYCNAFLKYQPCNNPDCLYLHDIGRDNDSFTKEEM</sequence>
<dbReference type="STRING" id="436017.A4S557"/>
<dbReference type="GO" id="GO:0004842">
    <property type="term" value="F:ubiquitin-protein transferase activity"/>
    <property type="evidence" value="ECO:0007669"/>
    <property type="project" value="InterPro"/>
</dbReference>
<dbReference type="InterPro" id="IPR012677">
    <property type="entry name" value="Nucleotide-bd_a/b_plait_sf"/>
</dbReference>
<evidence type="ECO:0000259" key="3">
    <source>
        <dbReference type="PROSITE" id="PS50102"/>
    </source>
</evidence>
<proteinExistence type="predicted"/>
<dbReference type="GO" id="GO:0030014">
    <property type="term" value="C:CCR4-NOT complex"/>
    <property type="evidence" value="ECO:0007669"/>
    <property type="project" value="InterPro"/>
</dbReference>
<organism evidence="4 5">
    <name type="scientific">Ostreococcus lucimarinus (strain CCE9901)</name>
    <dbReference type="NCBI Taxonomy" id="436017"/>
    <lineage>
        <taxon>Eukaryota</taxon>
        <taxon>Viridiplantae</taxon>
        <taxon>Chlorophyta</taxon>
        <taxon>Mamiellophyceae</taxon>
        <taxon>Mamiellales</taxon>
        <taxon>Bathycoccaceae</taxon>
        <taxon>Ostreococcus</taxon>
    </lineage>
</organism>
<dbReference type="InterPro" id="IPR039780">
    <property type="entry name" value="Mot2"/>
</dbReference>
<evidence type="ECO:0000256" key="1">
    <source>
        <dbReference type="PROSITE-ProRule" id="PRU00176"/>
    </source>
</evidence>
<dbReference type="SMART" id="SM00360">
    <property type="entry name" value="RRM"/>
    <property type="match status" value="1"/>
</dbReference>
<protein>
    <recommendedName>
        <fullName evidence="3">RRM domain-containing protein</fullName>
    </recommendedName>
</protein>
<accession>A4S557</accession>
<name>A4S557_OSTLU</name>
<dbReference type="Gene3D" id="3.30.70.330">
    <property type="match status" value="1"/>
</dbReference>
<evidence type="ECO:0000256" key="2">
    <source>
        <dbReference type="SAM" id="MobiDB-lite"/>
    </source>
</evidence>
<dbReference type="Pfam" id="PF00076">
    <property type="entry name" value="RRM_1"/>
    <property type="match status" value="1"/>
</dbReference>